<organism evidence="1 2">
    <name type="scientific">Zea mays</name>
    <name type="common">Maize</name>
    <dbReference type="NCBI Taxonomy" id="4577"/>
    <lineage>
        <taxon>Eukaryota</taxon>
        <taxon>Viridiplantae</taxon>
        <taxon>Streptophyta</taxon>
        <taxon>Embryophyta</taxon>
        <taxon>Tracheophyta</taxon>
        <taxon>Spermatophyta</taxon>
        <taxon>Magnoliopsida</taxon>
        <taxon>Liliopsida</taxon>
        <taxon>Poales</taxon>
        <taxon>Poaceae</taxon>
        <taxon>PACMAD clade</taxon>
        <taxon>Panicoideae</taxon>
        <taxon>Andropogonodae</taxon>
        <taxon>Andropogoneae</taxon>
        <taxon>Tripsacinae</taxon>
        <taxon>Zea</taxon>
    </lineage>
</organism>
<accession>A0A3L6DLU8</accession>
<sequence length="205" mass="22341">MSCFASCFATATRPSSAFLATLSNDTDVILGTPWLASLSPILWNIASLAMRFWRDDRTVNVMGVYQHSAPRSILTLPAMAPPPAQTSTELYHHQAPPHQLHRAHLAAAPGTSTTTCMKPGTPLSFSNGCTTTSRSNAFNTIYPRLRIFEQIRQAVQDMPALCFTTLFQNLVESLLCVGQFKNLCTLASMPQTATSNYATTPSQQA</sequence>
<gene>
    <name evidence="1" type="ORF">Zm00014a_042075</name>
</gene>
<reference evidence="1 2" key="1">
    <citation type="journal article" date="2018" name="Nat. Genet.">
        <title>Extensive intraspecific gene order and gene structural variations between Mo17 and other maize genomes.</title>
        <authorList>
            <person name="Sun S."/>
            <person name="Zhou Y."/>
            <person name="Chen J."/>
            <person name="Shi J."/>
            <person name="Zhao H."/>
            <person name="Zhao H."/>
            <person name="Song W."/>
            <person name="Zhang M."/>
            <person name="Cui Y."/>
            <person name="Dong X."/>
            <person name="Liu H."/>
            <person name="Ma X."/>
            <person name="Jiao Y."/>
            <person name="Wang B."/>
            <person name="Wei X."/>
            <person name="Stein J.C."/>
            <person name="Glaubitz J.C."/>
            <person name="Lu F."/>
            <person name="Yu G."/>
            <person name="Liang C."/>
            <person name="Fengler K."/>
            <person name="Li B."/>
            <person name="Rafalski A."/>
            <person name="Schnable P.S."/>
            <person name="Ware D.H."/>
            <person name="Buckler E.S."/>
            <person name="Lai J."/>
        </authorList>
    </citation>
    <scope>NUCLEOTIDE SEQUENCE [LARGE SCALE GENOMIC DNA]</scope>
    <source>
        <strain evidence="2">cv. Missouri 17</strain>
        <tissue evidence="1">Seedling</tissue>
    </source>
</reference>
<proteinExistence type="predicted"/>
<dbReference type="Proteomes" id="UP000251960">
    <property type="component" value="Chromosome 8"/>
</dbReference>
<dbReference type="EMBL" id="NCVQ01000009">
    <property type="protein sequence ID" value="PWZ09620.1"/>
    <property type="molecule type" value="Genomic_DNA"/>
</dbReference>
<evidence type="ECO:0000313" key="1">
    <source>
        <dbReference type="EMBL" id="PWZ09620.1"/>
    </source>
</evidence>
<dbReference type="AlphaFoldDB" id="A0A3L6DLU8"/>
<comment type="caution">
    <text evidence="1">The sequence shown here is derived from an EMBL/GenBank/DDBJ whole genome shotgun (WGS) entry which is preliminary data.</text>
</comment>
<protein>
    <submittedName>
        <fullName evidence="1">Uncharacterized protein</fullName>
    </submittedName>
</protein>
<evidence type="ECO:0000313" key="2">
    <source>
        <dbReference type="Proteomes" id="UP000251960"/>
    </source>
</evidence>
<name>A0A3L6DLU8_MAIZE</name>